<dbReference type="InterPro" id="IPR005475">
    <property type="entry name" value="Transketolase-like_Pyr-bd"/>
</dbReference>
<dbReference type="Gene3D" id="3.40.50.920">
    <property type="match status" value="1"/>
</dbReference>
<dbReference type="eggNOG" id="COG3958">
    <property type="taxonomic scope" value="Bacteria"/>
</dbReference>
<dbReference type="FunFam" id="3.40.50.970:FF:000129">
    <property type="entry name" value="Transketolase"/>
    <property type="match status" value="1"/>
</dbReference>
<dbReference type="Gene3D" id="3.40.50.970">
    <property type="match status" value="1"/>
</dbReference>
<accession>A0A076EYC5</accession>
<dbReference type="Pfam" id="PF02780">
    <property type="entry name" value="Transketolase_C"/>
    <property type="match status" value="1"/>
</dbReference>
<dbReference type="SUPFAM" id="SSF52518">
    <property type="entry name" value="Thiamin diphosphate-binding fold (THDP-binding)"/>
    <property type="match status" value="1"/>
</dbReference>
<dbReference type="Proteomes" id="UP000028488">
    <property type="component" value="Chromosome"/>
</dbReference>
<dbReference type="InterPro" id="IPR033248">
    <property type="entry name" value="Transketolase_C"/>
</dbReference>
<keyword evidence="3" id="KW-0786">Thiamine pyrophosphate</keyword>
<dbReference type="SUPFAM" id="SSF52922">
    <property type="entry name" value="TK C-terminal domain-like"/>
    <property type="match status" value="1"/>
</dbReference>
<dbReference type="Pfam" id="PF02779">
    <property type="entry name" value="Transket_pyr"/>
    <property type="match status" value="1"/>
</dbReference>
<dbReference type="PANTHER" id="PTHR43825:SF1">
    <property type="entry name" value="TRANSKETOLASE-LIKE PYRIMIDINE-BINDING DOMAIN-CONTAINING PROTEIN"/>
    <property type="match status" value="1"/>
</dbReference>
<dbReference type="InterPro" id="IPR051157">
    <property type="entry name" value="PDH/Transketolase"/>
</dbReference>
<dbReference type="SMART" id="SM00861">
    <property type="entry name" value="Transket_pyr"/>
    <property type="match status" value="1"/>
</dbReference>
<dbReference type="EMBL" id="CP008947">
    <property type="protein sequence ID" value="AII10312.1"/>
    <property type="molecule type" value="Genomic_DNA"/>
</dbReference>
<evidence type="ECO:0000313" key="5">
    <source>
        <dbReference type="EMBL" id="AII10312.1"/>
    </source>
</evidence>
<evidence type="ECO:0000259" key="4">
    <source>
        <dbReference type="SMART" id="SM00861"/>
    </source>
</evidence>
<dbReference type="RefSeq" id="WP_112298585.1">
    <property type="nucleotide sequence ID" value="NZ_CP008947.1"/>
</dbReference>
<comment type="similarity">
    <text evidence="2">Belongs to the transketolase family.</text>
</comment>
<evidence type="ECO:0000256" key="1">
    <source>
        <dbReference type="ARBA" id="ARBA00001964"/>
    </source>
</evidence>
<gene>
    <name evidence="5" type="ORF">EP51_38915</name>
</gene>
<proteinExistence type="inferred from homology"/>
<reference evidence="5 6" key="1">
    <citation type="submission" date="2014-07" db="EMBL/GenBank/DDBJ databases">
        <title>Genome Sequence of Rhodococcus opacus Strain R7, a Biodegrader of Mono- and Polycyclic Aromatic Hydrocarbons.</title>
        <authorList>
            <person name="Di Gennaro P."/>
            <person name="Zampolli J."/>
            <person name="Presti I."/>
            <person name="Cappelletti M."/>
            <person name="D'Ursi P."/>
            <person name="Orro A."/>
            <person name="Mezzelani A."/>
            <person name="Milanesi L."/>
        </authorList>
    </citation>
    <scope>NUCLEOTIDE SEQUENCE [LARGE SCALE GENOMIC DNA]</scope>
    <source>
        <strain evidence="5 6">R7</strain>
    </source>
</reference>
<protein>
    <submittedName>
        <fullName evidence="5">Transketolase</fullName>
    </submittedName>
</protein>
<name>A0A076EYC5_RHOOP</name>
<organism evidence="5 6">
    <name type="scientific">Rhodococcus opacus</name>
    <name type="common">Nocardia opaca</name>
    <dbReference type="NCBI Taxonomy" id="37919"/>
    <lineage>
        <taxon>Bacteria</taxon>
        <taxon>Bacillati</taxon>
        <taxon>Actinomycetota</taxon>
        <taxon>Actinomycetes</taxon>
        <taxon>Mycobacteriales</taxon>
        <taxon>Nocardiaceae</taxon>
        <taxon>Rhodococcus</taxon>
    </lineage>
</organism>
<dbReference type="PANTHER" id="PTHR43825">
    <property type="entry name" value="PYRUVATE DEHYDROGENASE E1 COMPONENT"/>
    <property type="match status" value="1"/>
</dbReference>
<dbReference type="GO" id="GO:0000287">
    <property type="term" value="F:magnesium ion binding"/>
    <property type="evidence" value="ECO:0007669"/>
    <property type="project" value="UniProtKB-ARBA"/>
</dbReference>
<evidence type="ECO:0000313" key="6">
    <source>
        <dbReference type="Proteomes" id="UP000028488"/>
    </source>
</evidence>
<feature type="domain" description="Transketolase-like pyrimidine-binding" evidence="4">
    <location>
        <begin position="21"/>
        <end position="186"/>
    </location>
</feature>
<comment type="cofactor">
    <cofactor evidence="1">
        <name>thiamine diphosphate</name>
        <dbReference type="ChEBI" id="CHEBI:58937"/>
    </cofactor>
</comment>
<sequence>MSVAPGLQAESWHLLTLIERAPGFHILADTLADLVDEGHPIVAGTADLKYSNGLVAFQERHPDRYVQFGISEQHMVSTAAGLATTGLQPYVATFASFMAYLACEQIRTDIAYTKQPVRLIGHHAGITLGFYGTSHHATEDLAITRSIPGLTVIAPADTAQLGSALRAAVDHPAPIYFRIGRGQDPDVYADGTHPFTIGTAIEHGAGTDLTIIATGSMVHPALAAARALNAGGIATGVVDMHTVKPLDTEAVARAAQRSRIVLTVEEHNVIGGLGGAVAEVVAEHGYGTRVVRHGVKDEYALIGPPTHLYRHYKLDAAGIEEVARTAVGA</sequence>
<evidence type="ECO:0000256" key="2">
    <source>
        <dbReference type="ARBA" id="ARBA00007131"/>
    </source>
</evidence>
<dbReference type="InterPro" id="IPR029061">
    <property type="entry name" value="THDP-binding"/>
</dbReference>
<dbReference type="InterPro" id="IPR009014">
    <property type="entry name" value="Transketo_C/PFOR_II"/>
</dbReference>
<dbReference type="AlphaFoldDB" id="A0A076EYC5"/>
<evidence type="ECO:0000256" key="3">
    <source>
        <dbReference type="ARBA" id="ARBA00023052"/>
    </source>
</evidence>
<dbReference type="CDD" id="cd07033">
    <property type="entry name" value="TPP_PYR_DXS_TK_like"/>
    <property type="match status" value="1"/>
</dbReference>